<dbReference type="InterPro" id="IPR013083">
    <property type="entry name" value="Znf_RING/FYVE/PHD"/>
</dbReference>
<keyword evidence="1" id="KW-0862">Zinc</keyword>
<dbReference type="GO" id="GO:0004842">
    <property type="term" value="F:ubiquitin-protein transferase activity"/>
    <property type="evidence" value="ECO:0007669"/>
    <property type="project" value="InterPro"/>
</dbReference>
<protein>
    <recommendedName>
        <fullName evidence="8">RING-type domain-containing protein</fullName>
    </recommendedName>
</protein>
<dbReference type="CDD" id="cd12438">
    <property type="entry name" value="RRM_CNOT4"/>
    <property type="match status" value="1"/>
</dbReference>
<dbReference type="STRING" id="81985.R0GNN6"/>
<dbReference type="Pfam" id="PF14570">
    <property type="entry name" value="zf-RING_4"/>
    <property type="match status" value="1"/>
</dbReference>
<keyword evidence="2" id="KW-0694">RNA-binding</keyword>
<dbReference type="Gene3D" id="3.30.70.330">
    <property type="match status" value="1"/>
</dbReference>
<feature type="region of interest" description="Disordered" evidence="3">
    <location>
        <begin position="492"/>
        <end position="523"/>
    </location>
</feature>
<dbReference type="SMART" id="SM00361">
    <property type="entry name" value="RRM_1"/>
    <property type="match status" value="1"/>
</dbReference>
<dbReference type="InterPro" id="IPR034261">
    <property type="entry name" value="CNOT4_RRM"/>
</dbReference>
<name>R0GNN6_9BRAS</name>
<dbReference type="EMBL" id="KB870812">
    <property type="protein sequence ID" value="EOA12813.1"/>
    <property type="molecule type" value="Genomic_DNA"/>
</dbReference>
<dbReference type="InterPro" id="IPR039515">
    <property type="entry name" value="NOT4_mRING-HC-C4C4"/>
</dbReference>
<dbReference type="InterPro" id="IPR039780">
    <property type="entry name" value="Mot2"/>
</dbReference>
<dbReference type="SUPFAM" id="SSF57850">
    <property type="entry name" value="RING/U-box"/>
    <property type="match status" value="1"/>
</dbReference>
<dbReference type="InterPro" id="IPR000504">
    <property type="entry name" value="RRM_dom"/>
</dbReference>
<evidence type="ECO:0000256" key="1">
    <source>
        <dbReference type="PROSITE-ProRule" id="PRU00175"/>
    </source>
</evidence>
<feature type="region of interest" description="Disordered" evidence="3">
    <location>
        <begin position="379"/>
        <end position="402"/>
    </location>
</feature>
<dbReference type="InterPro" id="IPR012677">
    <property type="entry name" value="Nucleotide-bd_a/b_plait_sf"/>
</dbReference>
<feature type="domain" description="RING-type" evidence="4">
    <location>
        <begin position="106"/>
        <end position="154"/>
    </location>
</feature>
<dbReference type="GO" id="GO:0008270">
    <property type="term" value="F:zinc ion binding"/>
    <property type="evidence" value="ECO:0007669"/>
    <property type="project" value="UniProtKB-KW"/>
</dbReference>
<evidence type="ECO:0000256" key="2">
    <source>
        <dbReference type="PROSITE-ProRule" id="PRU00176"/>
    </source>
</evidence>
<evidence type="ECO:0000313" key="6">
    <source>
        <dbReference type="EMBL" id="EOA12813.1"/>
    </source>
</evidence>
<dbReference type="AlphaFoldDB" id="R0GNN6"/>
<keyword evidence="1" id="KW-0863">Zinc-finger</keyword>
<evidence type="ECO:0008006" key="8">
    <source>
        <dbReference type="Google" id="ProtNLM"/>
    </source>
</evidence>
<dbReference type="GO" id="GO:0003723">
    <property type="term" value="F:RNA binding"/>
    <property type="evidence" value="ECO:0007669"/>
    <property type="project" value="UniProtKB-UniRule"/>
</dbReference>
<evidence type="ECO:0000256" key="3">
    <source>
        <dbReference type="SAM" id="MobiDB-lite"/>
    </source>
</evidence>
<organism evidence="6 7">
    <name type="scientific">Capsella rubella</name>
    <dbReference type="NCBI Taxonomy" id="81985"/>
    <lineage>
        <taxon>Eukaryota</taxon>
        <taxon>Viridiplantae</taxon>
        <taxon>Streptophyta</taxon>
        <taxon>Embryophyta</taxon>
        <taxon>Tracheophyta</taxon>
        <taxon>Spermatophyta</taxon>
        <taxon>Magnoliopsida</taxon>
        <taxon>eudicotyledons</taxon>
        <taxon>Gunneridae</taxon>
        <taxon>Pentapetalae</taxon>
        <taxon>rosids</taxon>
        <taxon>malvids</taxon>
        <taxon>Brassicales</taxon>
        <taxon>Brassicaceae</taxon>
        <taxon>Camelineae</taxon>
        <taxon>Capsella</taxon>
    </lineage>
</organism>
<dbReference type="GO" id="GO:0016567">
    <property type="term" value="P:protein ubiquitination"/>
    <property type="evidence" value="ECO:0007669"/>
    <property type="project" value="TreeGrafter"/>
</dbReference>
<gene>
    <name evidence="6" type="ORF">CARUB_v10025773mg</name>
</gene>
<feature type="compositionally biased region" description="Polar residues" evidence="3">
    <location>
        <begin position="1030"/>
        <end position="1058"/>
    </location>
</feature>
<evidence type="ECO:0000313" key="7">
    <source>
        <dbReference type="Proteomes" id="UP000029121"/>
    </source>
</evidence>
<evidence type="ECO:0000259" key="4">
    <source>
        <dbReference type="PROSITE" id="PS50089"/>
    </source>
</evidence>
<dbReference type="PROSITE" id="PS50089">
    <property type="entry name" value="ZF_RING_2"/>
    <property type="match status" value="1"/>
</dbReference>
<dbReference type="InterPro" id="IPR035979">
    <property type="entry name" value="RBD_domain_sf"/>
</dbReference>
<sequence>MKSGGGSIEKGEKIRDEAALLIHGHSFIMDLISAEERSFERADPIEFFSFPSPLKITAIHISLSLSLVRASSFFPHLKSSSSSPSPAISIDPSRIANMSDHGEKTCPLCAEEMDLTDQQLKPCKCGYQICVWCWHHIVDMAEKDQIEGRCPACRTPYDKEKIVGMTVNCDSLASEGNMAHKKIQKSKSKPSEGRKQLTSVRVIQRNLVYIVGLPLDLADEDLLQHKEYFGQYGIVLKVSMSRTASGVIQQFPNNTCSVYITYGKEEEAVRCIQAVHGFTLDGKLLKACFGTTKYCHAWLRNVACVNPDCLYLHEVGSQEDSFTKDEIISAYTRSRVQQITGATNIQQYRSGNILPPPMDAYCSDISSAKAVVKVPSTNAASVPKYSPPSGSGSGSSSRSTALPAAASWGTHIANQQHLATSATSNGSSDIQRSTSVNGNLAFSAVVANAAHGPVSSSHILKRPSRKEESQIVVEKSKPSIFKSSQHNVVVDSGSKITTLPDRDPTSNQLSSSVDSSYGGGDIDKPSATVNSFDDANEALNEAVEDGPIVSNLSDDVARMGIDMNRRNEHPNSTMAIGSQCDQGSIRQPGHEVSKLPQLEQCRMDSSINTDKNAILSEDRVPLTRPDLQLQVQGSSKLEVEDRTLLGSQQHHLEEDTSRSRFISNLPSSILDTNHMASRSSLPCENLGLSGVNDSNLRSSLDRGSDRLHLPNGHLPNGFGDKSMTNVGHSLFPNEGRNKINTVEHSLFANEGRNKFNSAEDAIISNILSLDFDPWDESLTCPHNLAELLGEVDQRSSTLKPSNLLKQHNGQSRFSFARYDESNNQAYDSENHNIYGLLSKNQPIQESVGSRDIYRGNLGSLNGFTSNYSGGLDNFAASPLFSSHKNPVSRPQVSAPPGFSAPNRLPPPGFSSHDRVGLSSDTVPGTRFLDSTSLLRNAYQVQPSVGNSSGGSDIEFVDPAILAVGRGMVNADLDMRSGFSSQLNSFENETGLQMLRQQSLSAAQQQVNGFHHDLRNISPSLTDPYGYSSRLMDQTQGSSLSPFSQHSRQQPSSNSTLSNGHWDKWNEGQSVNSLGMAELLRNERLGFNGSLYNNGYEEPKFRIPSPGDVYNRTYGM</sequence>
<feature type="region of interest" description="Disordered" evidence="3">
    <location>
        <begin position="1024"/>
        <end position="1063"/>
    </location>
</feature>
<reference evidence="7" key="1">
    <citation type="journal article" date="2013" name="Nat. Genet.">
        <title>The Capsella rubella genome and the genomic consequences of rapid mating system evolution.</title>
        <authorList>
            <person name="Slotte T."/>
            <person name="Hazzouri K.M."/>
            <person name="Agren J.A."/>
            <person name="Koenig D."/>
            <person name="Maumus F."/>
            <person name="Guo Y.L."/>
            <person name="Steige K."/>
            <person name="Platts A.E."/>
            <person name="Escobar J.S."/>
            <person name="Newman L.K."/>
            <person name="Wang W."/>
            <person name="Mandakova T."/>
            <person name="Vello E."/>
            <person name="Smith L.M."/>
            <person name="Henz S.R."/>
            <person name="Steffen J."/>
            <person name="Takuno S."/>
            <person name="Brandvain Y."/>
            <person name="Coop G."/>
            <person name="Andolfatto P."/>
            <person name="Hu T.T."/>
            <person name="Blanchette M."/>
            <person name="Clark R.M."/>
            <person name="Quesneville H."/>
            <person name="Nordborg M."/>
            <person name="Gaut B.S."/>
            <person name="Lysak M.A."/>
            <person name="Jenkins J."/>
            <person name="Grimwood J."/>
            <person name="Chapman J."/>
            <person name="Prochnik S."/>
            <person name="Shu S."/>
            <person name="Rokhsar D."/>
            <person name="Schmutz J."/>
            <person name="Weigel D."/>
            <person name="Wright S.I."/>
        </authorList>
    </citation>
    <scope>NUCLEOTIDE SEQUENCE [LARGE SCALE GENOMIC DNA]</scope>
    <source>
        <strain evidence="7">cv. Monte Gargano</strain>
    </source>
</reference>
<accession>R0GNN6</accession>
<feature type="domain" description="RRM" evidence="5">
    <location>
        <begin position="206"/>
        <end position="292"/>
    </location>
</feature>
<dbReference type="SUPFAM" id="SSF54928">
    <property type="entry name" value="RNA-binding domain, RBD"/>
    <property type="match status" value="1"/>
</dbReference>
<keyword evidence="7" id="KW-1185">Reference proteome</keyword>
<dbReference type="InterPro" id="IPR003954">
    <property type="entry name" value="RRM_euk-type"/>
</dbReference>
<dbReference type="InterPro" id="IPR001841">
    <property type="entry name" value="Znf_RING"/>
</dbReference>
<proteinExistence type="predicted"/>
<dbReference type="eggNOG" id="KOG2068">
    <property type="taxonomic scope" value="Eukaryota"/>
</dbReference>
<dbReference type="PROSITE" id="PS50102">
    <property type="entry name" value="RRM"/>
    <property type="match status" value="1"/>
</dbReference>
<dbReference type="Pfam" id="PF00076">
    <property type="entry name" value="RRM_1"/>
    <property type="match status" value="1"/>
</dbReference>
<dbReference type="CDD" id="cd16618">
    <property type="entry name" value="mRING-HC-C4C4_CNOT4"/>
    <property type="match status" value="1"/>
</dbReference>
<dbReference type="GO" id="GO:0030014">
    <property type="term" value="C:CCR4-NOT complex"/>
    <property type="evidence" value="ECO:0007669"/>
    <property type="project" value="InterPro"/>
</dbReference>
<dbReference type="FunFam" id="3.30.70.330:FF:000161">
    <property type="entry name" value="RNA binding (RRM/RBD/RNP motifs) family protein"/>
    <property type="match status" value="1"/>
</dbReference>
<dbReference type="Gene3D" id="3.30.40.10">
    <property type="entry name" value="Zinc/RING finger domain, C3HC4 (zinc finger)"/>
    <property type="match status" value="1"/>
</dbReference>
<feature type="compositionally biased region" description="Low complexity" evidence="3">
    <location>
        <begin position="387"/>
        <end position="399"/>
    </location>
</feature>
<dbReference type="Proteomes" id="UP000029121">
    <property type="component" value="Unassembled WGS sequence"/>
</dbReference>
<dbReference type="PANTHER" id="PTHR12603:SF37">
    <property type="entry name" value="RNA BINDING (RRM_RBD_RNP MOTIFS) FAMILY PROTEIN"/>
    <property type="match status" value="1"/>
</dbReference>
<evidence type="ECO:0000259" key="5">
    <source>
        <dbReference type="PROSITE" id="PS50102"/>
    </source>
</evidence>
<dbReference type="PANTHER" id="PTHR12603">
    <property type="entry name" value="CCR4-NOT TRANSCRIPTION COMPLEX RELATED"/>
    <property type="match status" value="1"/>
</dbReference>
<keyword evidence="1" id="KW-0479">Metal-binding</keyword>